<accession>A0A6C0JPK8</accession>
<reference evidence="1" key="1">
    <citation type="journal article" date="2020" name="Nature">
        <title>Giant virus diversity and host interactions through global metagenomics.</title>
        <authorList>
            <person name="Schulz F."/>
            <person name="Roux S."/>
            <person name="Paez-Espino D."/>
            <person name="Jungbluth S."/>
            <person name="Walsh D.A."/>
            <person name="Denef V.J."/>
            <person name="McMahon K.D."/>
            <person name="Konstantinidis K.T."/>
            <person name="Eloe-Fadrosh E.A."/>
            <person name="Kyrpides N.C."/>
            <person name="Woyke T."/>
        </authorList>
    </citation>
    <scope>NUCLEOTIDE SEQUENCE</scope>
    <source>
        <strain evidence="1">GVMAG-S-1041349-163</strain>
    </source>
</reference>
<evidence type="ECO:0000313" key="1">
    <source>
        <dbReference type="EMBL" id="QHU07672.1"/>
    </source>
</evidence>
<protein>
    <submittedName>
        <fullName evidence="1">Uncharacterized protein</fullName>
    </submittedName>
</protein>
<organism evidence="1">
    <name type="scientific">viral metagenome</name>
    <dbReference type="NCBI Taxonomy" id="1070528"/>
    <lineage>
        <taxon>unclassified sequences</taxon>
        <taxon>metagenomes</taxon>
        <taxon>organismal metagenomes</taxon>
    </lineage>
</organism>
<proteinExistence type="predicted"/>
<sequence>MDYLIYRKKKYISGIQYESLDPRGSGTLPKKNPKGIQWKPELLFVNLKDEIETVEELLKKVDLLLVVEDEFLCSMVKFLNLTNENSEKNKNIIKAVWLYIRENEESLNIIDVVNDLETVKKDKKALYIETILDFHVPRVNNILKTLAYSRLLEDVRDIKDLKIKYINDVINHKYPEEIIDDRFEDIKATRIIIKESECRILILTKIKPKIMFFREIKSIKIRLSKFDSKHTETMQYKILNFNIVDLKQNLYRNDSVYSNVKDSMNNGDIYIKSFLGGEGVVNISVKEYFTEIFFQDSEWNYDEQKEIVTQLFENFIILGCRKIHIRVDFSSKSKINVGDIFIILDLITSGDNSHHFYMNELKNVTFSYDEAQNKKKKELEPKIDISVGKTSFYIYNIKVNIIKSIDNIVFRIEKPLNSTIHLEFIQNVLNELITNYDIKYNDIKLFYKSLLTTKLVPKVDMKKVKIQKTKQLISKLRESDTRFDVQSYTNRCQKIKQPHVSDSLDEFKDQIKKDLIEKKNFWRKKLELKDDQELSITTFLDHPKFQLEMLYWKFPDTDKIYHCIPRDNPNEGYFYPSSSNDIDLPCCNKIYRAEVKTDKNVIKANHIFAAEKLLKDNRKGHLPEFLAGLDSKDLYNREKFSFPYFKNILLQSERNYGATDVTIKDIMFKNKDYLNIKTKDQIDKIIEWIDEDSSKIDDYIRFITFLIGKNIIMFKFKREFNSNVIEYESSLMLFEKSIIVISYDEDDEKSYEVLIPKSGVTTYVQDKNTSIYTFAQMVEDLKKRYQITFV</sequence>
<dbReference type="EMBL" id="MN740685">
    <property type="protein sequence ID" value="QHU07672.1"/>
    <property type="molecule type" value="Genomic_DNA"/>
</dbReference>
<dbReference type="AlphaFoldDB" id="A0A6C0JPK8"/>
<name>A0A6C0JPK8_9ZZZZ</name>